<feature type="signal peptide" evidence="1">
    <location>
        <begin position="1"/>
        <end position="21"/>
    </location>
</feature>
<evidence type="ECO:0000313" key="3">
    <source>
        <dbReference type="Proteomes" id="UP000237889"/>
    </source>
</evidence>
<dbReference type="OrthoDB" id="7915804at2"/>
<evidence type="ECO:0000313" key="2">
    <source>
        <dbReference type="EMBL" id="AVO47071.1"/>
    </source>
</evidence>
<gene>
    <name evidence="2" type="ORF">C6569_19565</name>
</gene>
<protein>
    <submittedName>
        <fullName evidence="2">Uncharacterized protein</fullName>
    </submittedName>
</protein>
<dbReference type="Proteomes" id="UP000237889">
    <property type="component" value="Chromosome"/>
</dbReference>
<accession>A0A2S0NGN4</accession>
<proteinExistence type="predicted"/>
<feature type="chain" id="PRO_5015483866" evidence="1">
    <location>
        <begin position="22"/>
        <end position="124"/>
    </location>
</feature>
<evidence type="ECO:0000256" key="1">
    <source>
        <dbReference type="SAM" id="SignalP"/>
    </source>
</evidence>
<organism evidence="2 3">
    <name type="scientific">Phreatobacter cathodiphilus</name>
    <dbReference type="NCBI Taxonomy" id="1868589"/>
    <lineage>
        <taxon>Bacteria</taxon>
        <taxon>Pseudomonadati</taxon>
        <taxon>Pseudomonadota</taxon>
        <taxon>Alphaproteobacteria</taxon>
        <taxon>Hyphomicrobiales</taxon>
        <taxon>Phreatobacteraceae</taxon>
        <taxon>Phreatobacter</taxon>
    </lineage>
</organism>
<dbReference type="RefSeq" id="WP_106750441.1">
    <property type="nucleotide sequence ID" value="NZ_CP027668.1"/>
</dbReference>
<sequence length="124" mass="12377">MLSRRSAAVLLFASIPAIALASAPERGPNGGWKVDAGPRHHVEVVFDGSTTINVFVSDGNSRAIPATGFSGAATVVVNGTTHRVPLTAAEGSRLTGTAPVAVPAGTKGAVQLQIPGGGTVRAVL</sequence>
<dbReference type="EMBL" id="CP027668">
    <property type="protein sequence ID" value="AVO47071.1"/>
    <property type="molecule type" value="Genomic_DNA"/>
</dbReference>
<dbReference type="KEGG" id="phr:C6569_19565"/>
<keyword evidence="1" id="KW-0732">Signal</keyword>
<reference evidence="2 3" key="1">
    <citation type="submission" date="2018-03" db="EMBL/GenBank/DDBJ databases">
        <title>Genome sequencing of Phreatobacter sp.</title>
        <authorList>
            <person name="Kim S.-J."/>
            <person name="Heo J."/>
            <person name="Kwon S.-W."/>
        </authorList>
    </citation>
    <scope>NUCLEOTIDE SEQUENCE [LARGE SCALE GENOMIC DNA]</scope>
    <source>
        <strain evidence="2 3">S-12</strain>
    </source>
</reference>
<name>A0A2S0NGN4_9HYPH</name>
<keyword evidence="3" id="KW-1185">Reference proteome</keyword>
<dbReference type="AlphaFoldDB" id="A0A2S0NGN4"/>